<protein>
    <submittedName>
        <fullName evidence="3">Retrovirus-related Pol polyprotein from transposon TNT 1-94</fullName>
    </submittedName>
</protein>
<keyword evidence="1" id="KW-1133">Transmembrane helix</keyword>
<keyword evidence="1" id="KW-0812">Transmembrane</keyword>
<dbReference type="InterPro" id="IPR025724">
    <property type="entry name" value="GAG-pre-integrase_dom"/>
</dbReference>
<dbReference type="OrthoDB" id="1458854at2759"/>
<accession>A0A834XD64</accession>
<proteinExistence type="predicted"/>
<comment type="caution">
    <text evidence="3">The sequence shown here is derived from an EMBL/GenBank/DDBJ whole genome shotgun (WGS) entry which is preliminary data.</text>
</comment>
<keyword evidence="4" id="KW-1185">Reference proteome</keyword>
<dbReference type="Proteomes" id="UP000634136">
    <property type="component" value="Unassembled WGS sequence"/>
</dbReference>
<feature type="transmembrane region" description="Helical" evidence="1">
    <location>
        <begin position="241"/>
        <end position="261"/>
    </location>
</feature>
<evidence type="ECO:0000259" key="2">
    <source>
        <dbReference type="Pfam" id="PF13976"/>
    </source>
</evidence>
<name>A0A834XD64_9FABA</name>
<reference evidence="3" key="1">
    <citation type="submission" date="2020-09" db="EMBL/GenBank/DDBJ databases">
        <title>Genome-Enabled Discovery of Anthraquinone Biosynthesis in Senna tora.</title>
        <authorList>
            <person name="Kang S.-H."/>
            <person name="Pandey R.P."/>
            <person name="Lee C.-M."/>
            <person name="Sim J.-S."/>
            <person name="Jeong J.-T."/>
            <person name="Choi B.-S."/>
            <person name="Jung M."/>
            <person name="Ginzburg D."/>
            <person name="Zhao K."/>
            <person name="Won S.Y."/>
            <person name="Oh T.-J."/>
            <person name="Yu Y."/>
            <person name="Kim N.-H."/>
            <person name="Lee O.R."/>
            <person name="Lee T.-H."/>
            <person name="Bashyal P."/>
            <person name="Kim T.-S."/>
            <person name="Lee W.-H."/>
            <person name="Kawkins C."/>
            <person name="Kim C.-K."/>
            <person name="Kim J.S."/>
            <person name="Ahn B.O."/>
            <person name="Rhee S.Y."/>
            <person name="Sohng J.K."/>
        </authorList>
    </citation>
    <scope>NUCLEOTIDE SEQUENCE</scope>
    <source>
        <tissue evidence="3">Leaf</tissue>
    </source>
</reference>
<evidence type="ECO:0000256" key="1">
    <source>
        <dbReference type="SAM" id="Phobius"/>
    </source>
</evidence>
<dbReference type="EMBL" id="JAAIUW010000002">
    <property type="protein sequence ID" value="KAF7842061.1"/>
    <property type="molecule type" value="Genomic_DNA"/>
</dbReference>
<keyword evidence="1" id="KW-0472">Membrane</keyword>
<feature type="domain" description="GAG-pre-integrase" evidence="2">
    <location>
        <begin position="10"/>
        <end position="82"/>
    </location>
</feature>
<evidence type="ECO:0000313" key="4">
    <source>
        <dbReference type="Proteomes" id="UP000634136"/>
    </source>
</evidence>
<gene>
    <name evidence="3" type="ORF">G2W53_004359</name>
</gene>
<organism evidence="3 4">
    <name type="scientific">Senna tora</name>
    <dbReference type="NCBI Taxonomy" id="362788"/>
    <lineage>
        <taxon>Eukaryota</taxon>
        <taxon>Viridiplantae</taxon>
        <taxon>Streptophyta</taxon>
        <taxon>Embryophyta</taxon>
        <taxon>Tracheophyta</taxon>
        <taxon>Spermatophyta</taxon>
        <taxon>Magnoliopsida</taxon>
        <taxon>eudicotyledons</taxon>
        <taxon>Gunneridae</taxon>
        <taxon>Pentapetalae</taxon>
        <taxon>rosids</taxon>
        <taxon>fabids</taxon>
        <taxon>Fabales</taxon>
        <taxon>Fabaceae</taxon>
        <taxon>Caesalpinioideae</taxon>
        <taxon>Cassia clade</taxon>
        <taxon>Senna</taxon>
    </lineage>
</organism>
<dbReference type="AlphaFoldDB" id="A0A834XD64"/>
<sequence>MIGECILSDGLYKLCSSSKNECLHVESTSAKRSNIKEQSFMLWHKRLGHISKERADRLIKDQVLPCLDYSDMGTCIDCAKGKLTKTGKKSATRKHSKGFRFYSPTRGTRIVEALTAKFLELDVAESSCPQPPEMPESSTSVSIPLPSLTEAFPPVTVREETVTLPALDGDPGMPVPEIPQHHDPVLDIPQGHDPVPEIPQVHEPVQEIPLRRSQRERRPAISTDYHVYLGEANYDIVGASSFFLCSMSMTFFLRVVIWVSLMRLRVSYPLRLK</sequence>
<evidence type="ECO:0000313" key="3">
    <source>
        <dbReference type="EMBL" id="KAF7842061.1"/>
    </source>
</evidence>
<dbReference type="Pfam" id="PF13976">
    <property type="entry name" value="gag_pre-integrs"/>
    <property type="match status" value="1"/>
</dbReference>